<dbReference type="PROSITE" id="PS50887">
    <property type="entry name" value="GGDEF"/>
    <property type="match status" value="1"/>
</dbReference>
<evidence type="ECO:0000256" key="1">
    <source>
        <dbReference type="SAM" id="MobiDB-lite"/>
    </source>
</evidence>
<name>A0A974SHJ3_9HYPH</name>
<dbReference type="Proteomes" id="UP000596427">
    <property type="component" value="Chromosome"/>
</dbReference>
<sequence>MGLVALALLVAALGAVIVMASLRNDRQSAVRERQALLASLRAHETVMKRALATAESEQATLSALSNGDLARVHERFGRRLNDGFGFEFVYITDAKGNVIYSSENGKEGSVAAFAWIRPAVERAMAEGREAMRSGFVASGGGVSGLMVARPFEEKESKLNVAQPLLAVTVDVVDPDFLKELGEPASLENVQLHPGESGSGDPRTVFVPNLYDGSEARLVWRSMGAGRGMVRELLPVATIFIGLLAAIFLALMIRAQRMAKELADSEARVREMAHQDFLTGLANRGCFLEELEAALAQRREGETLALLFIDLDGFKEINDSAGHAAGDKLLCEVAVRLRAALGDNGIVARFGGDEFVMLTKCREPGDVDALGARIFKALEPPVQAEGEAVSISASMGAACAPQDATSGSELLRFADIALYRAKAGGGASCAGSRRSSNASRCSAGRSRWT</sequence>
<dbReference type="NCBIfam" id="TIGR00254">
    <property type="entry name" value="GGDEF"/>
    <property type="match status" value="1"/>
</dbReference>
<dbReference type="SUPFAM" id="SSF55073">
    <property type="entry name" value="Nucleotide cyclase"/>
    <property type="match status" value="1"/>
</dbReference>
<dbReference type="InterPro" id="IPR052163">
    <property type="entry name" value="DGC-Regulatory_Protein"/>
</dbReference>
<reference evidence="4 5" key="1">
    <citation type="submission" date="2020-10" db="EMBL/GenBank/DDBJ databases">
        <title>Degradation of 1,4-Dioxane by Xanthobacter sp. YN2, via a Novel Group-2 Soluble Di-Iron Monooxygenase.</title>
        <authorList>
            <person name="Ma F."/>
            <person name="Wang Y."/>
            <person name="Yang J."/>
            <person name="Guo H."/>
            <person name="Su D."/>
            <person name="Yu L."/>
        </authorList>
    </citation>
    <scope>NUCLEOTIDE SEQUENCE [LARGE SCALE GENOMIC DNA]</scope>
    <source>
        <strain evidence="4 5">YN2</strain>
    </source>
</reference>
<dbReference type="PANTHER" id="PTHR46663">
    <property type="entry name" value="DIGUANYLATE CYCLASE DGCT-RELATED"/>
    <property type="match status" value="1"/>
</dbReference>
<evidence type="ECO:0000313" key="5">
    <source>
        <dbReference type="Proteomes" id="UP000596427"/>
    </source>
</evidence>
<gene>
    <name evidence="4" type="ORF">EZH22_18865</name>
</gene>
<dbReference type="RefSeq" id="WP_203192035.1">
    <property type="nucleotide sequence ID" value="NZ_CP063362.1"/>
</dbReference>
<keyword evidence="2" id="KW-1133">Transmembrane helix</keyword>
<keyword evidence="2" id="KW-0812">Transmembrane</keyword>
<dbReference type="CDD" id="cd01949">
    <property type="entry name" value="GGDEF"/>
    <property type="match status" value="1"/>
</dbReference>
<dbReference type="SMART" id="SM00267">
    <property type="entry name" value="GGDEF"/>
    <property type="match status" value="1"/>
</dbReference>
<proteinExistence type="predicted"/>
<dbReference type="InterPro" id="IPR029787">
    <property type="entry name" value="Nucleotide_cyclase"/>
</dbReference>
<dbReference type="InterPro" id="IPR000160">
    <property type="entry name" value="GGDEF_dom"/>
</dbReference>
<dbReference type="Gene3D" id="3.30.70.270">
    <property type="match status" value="1"/>
</dbReference>
<feature type="domain" description="GGDEF" evidence="3">
    <location>
        <begin position="301"/>
        <end position="433"/>
    </location>
</feature>
<dbReference type="KEGG" id="xdi:EZH22_18865"/>
<dbReference type="EMBL" id="CP063362">
    <property type="protein sequence ID" value="QRG05169.1"/>
    <property type="molecule type" value="Genomic_DNA"/>
</dbReference>
<organism evidence="4 5">
    <name type="scientific">Xanthobacter dioxanivorans</name>
    <dbReference type="NCBI Taxonomy" id="2528964"/>
    <lineage>
        <taxon>Bacteria</taxon>
        <taxon>Pseudomonadati</taxon>
        <taxon>Pseudomonadota</taxon>
        <taxon>Alphaproteobacteria</taxon>
        <taxon>Hyphomicrobiales</taxon>
        <taxon>Xanthobacteraceae</taxon>
        <taxon>Xanthobacter</taxon>
    </lineage>
</organism>
<protein>
    <submittedName>
        <fullName evidence="4">GGDEF domain-containing protein</fullName>
    </submittedName>
</protein>
<keyword evidence="2" id="KW-0472">Membrane</keyword>
<keyword evidence="5" id="KW-1185">Reference proteome</keyword>
<evidence type="ECO:0000313" key="4">
    <source>
        <dbReference type="EMBL" id="QRG05169.1"/>
    </source>
</evidence>
<dbReference type="InterPro" id="IPR043128">
    <property type="entry name" value="Rev_trsase/Diguanyl_cyclase"/>
</dbReference>
<dbReference type="AlphaFoldDB" id="A0A974SHJ3"/>
<evidence type="ECO:0000256" key="2">
    <source>
        <dbReference type="SAM" id="Phobius"/>
    </source>
</evidence>
<accession>A0A974SHJ3</accession>
<feature type="region of interest" description="Disordered" evidence="1">
    <location>
        <begin position="424"/>
        <end position="448"/>
    </location>
</feature>
<dbReference type="PANTHER" id="PTHR46663:SF2">
    <property type="entry name" value="GGDEF DOMAIN-CONTAINING PROTEIN"/>
    <property type="match status" value="1"/>
</dbReference>
<feature type="compositionally biased region" description="Low complexity" evidence="1">
    <location>
        <begin position="428"/>
        <end position="448"/>
    </location>
</feature>
<dbReference type="CDD" id="cd18773">
    <property type="entry name" value="PDC1_HK_sensor"/>
    <property type="match status" value="1"/>
</dbReference>
<evidence type="ECO:0000259" key="3">
    <source>
        <dbReference type="PROSITE" id="PS50887"/>
    </source>
</evidence>
<feature type="transmembrane region" description="Helical" evidence="2">
    <location>
        <begin position="232"/>
        <end position="252"/>
    </location>
</feature>
<dbReference type="Gene3D" id="3.30.450.20">
    <property type="entry name" value="PAS domain"/>
    <property type="match status" value="1"/>
</dbReference>
<dbReference type="Pfam" id="PF00990">
    <property type="entry name" value="GGDEF"/>
    <property type="match status" value="1"/>
</dbReference>